<accession>A0AAD7NM55</accession>
<keyword evidence="2" id="KW-1185">Reference proteome</keyword>
<evidence type="ECO:0000313" key="1">
    <source>
        <dbReference type="EMBL" id="KAJ7766818.1"/>
    </source>
</evidence>
<dbReference type="InterPro" id="IPR032675">
    <property type="entry name" value="LRR_dom_sf"/>
</dbReference>
<dbReference type="PANTHER" id="PTHR38926">
    <property type="entry name" value="F-BOX DOMAIN CONTAINING PROTEIN, EXPRESSED"/>
    <property type="match status" value="1"/>
</dbReference>
<dbReference type="Proteomes" id="UP001215598">
    <property type="component" value="Unassembled WGS sequence"/>
</dbReference>
<dbReference type="Gene3D" id="1.20.1280.50">
    <property type="match status" value="1"/>
</dbReference>
<sequence length="486" mass="53596">MTLSGLDPIGLIAECESKISSIDAEIATTQFPPVIATLQSLRASGRNKLGELNYLSSPLRVLPVEMLAGIFLFAVTAAYDPEDVIVPHAAVLSEVCHYWRQIALSLPSLWSALTIGVVDGPTEKYIDAIRVWLTRSLQLPLSIALISDLDEEEPGSAVINEIVGVKNRLESLTIAGSYSLAMTPLFADKLPVLQTLRLESGVDLSWLEEEAIEAIDLSAIAPHLRDVTFMEYLPGLHNNVSLPKLTHLEFSVDVDDILAILRQAQNLEQLRIHAFSLHFLDFDDNSDTFNQPQLEAVALPNLSHFTLISTTDETLALFQCLAFPALRSFSMDLESGGRSWVWDREKFAFFQGQSPHIQHVEFSNTSLSSADLEYLLRLSPELRSLTLNYCEGSIDDVLVNALEYDESNAQPLAPCLDVIAWRNSGFAKDAAIKRMLLSRCPAAGSSSKVARLKKVSIRRGLGPYSKVNDAAFIAQMEASLDQFHLS</sequence>
<dbReference type="EMBL" id="JARKIB010000023">
    <property type="protein sequence ID" value="KAJ7766818.1"/>
    <property type="molecule type" value="Genomic_DNA"/>
</dbReference>
<dbReference type="SUPFAM" id="SSF52047">
    <property type="entry name" value="RNI-like"/>
    <property type="match status" value="1"/>
</dbReference>
<reference evidence="1" key="1">
    <citation type="submission" date="2023-03" db="EMBL/GenBank/DDBJ databases">
        <title>Massive genome expansion in bonnet fungi (Mycena s.s.) driven by repeated elements and novel gene families across ecological guilds.</title>
        <authorList>
            <consortium name="Lawrence Berkeley National Laboratory"/>
            <person name="Harder C.B."/>
            <person name="Miyauchi S."/>
            <person name="Viragh M."/>
            <person name="Kuo A."/>
            <person name="Thoen E."/>
            <person name="Andreopoulos B."/>
            <person name="Lu D."/>
            <person name="Skrede I."/>
            <person name="Drula E."/>
            <person name="Henrissat B."/>
            <person name="Morin E."/>
            <person name="Kohler A."/>
            <person name="Barry K."/>
            <person name="LaButti K."/>
            <person name="Morin E."/>
            <person name="Salamov A."/>
            <person name="Lipzen A."/>
            <person name="Mereny Z."/>
            <person name="Hegedus B."/>
            <person name="Baldrian P."/>
            <person name="Stursova M."/>
            <person name="Weitz H."/>
            <person name="Taylor A."/>
            <person name="Grigoriev I.V."/>
            <person name="Nagy L.G."/>
            <person name="Martin F."/>
            <person name="Kauserud H."/>
        </authorList>
    </citation>
    <scope>NUCLEOTIDE SEQUENCE</scope>
    <source>
        <strain evidence="1">CBHHK182m</strain>
    </source>
</reference>
<protein>
    <recommendedName>
        <fullName evidence="3">F-box domain-containing protein</fullName>
    </recommendedName>
</protein>
<evidence type="ECO:0000313" key="2">
    <source>
        <dbReference type="Proteomes" id="UP001215598"/>
    </source>
</evidence>
<dbReference type="PANTHER" id="PTHR38926:SF5">
    <property type="entry name" value="F-BOX AND LEUCINE-RICH REPEAT PROTEIN 6"/>
    <property type="match status" value="1"/>
</dbReference>
<dbReference type="Gene3D" id="3.80.10.10">
    <property type="entry name" value="Ribonuclease Inhibitor"/>
    <property type="match status" value="1"/>
</dbReference>
<evidence type="ECO:0008006" key="3">
    <source>
        <dbReference type="Google" id="ProtNLM"/>
    </source>
</evidence>
<organism evidence="1 2">
    <name type="scientific">Mycena metata</name>
    <dbReference type="NCBI Taxonomy" id="1033252"/>
    <lineage>
        <taxon>Eukaryota</taxon>
        <taxon>Fungi</taxon>
        <taxon>Dikarya</taxon>
        <taxon>Basidiomycota</taxon>
        <taxon>Agaricomycotina</taxon>
        <taxon>Agaricomycetes</taxon>
        <taxon>Agaricomycetidae</taxon>
        <taxon>Agaricales</taxon>
        <taxon>Marasmiineae</taxon>
        <taxon>Mycenaceae</taxon>
        <taxon>Mycena</taxon>
    </lineage>
</organism>
<proteinExistence type="predicted"/>
<dbReference type="AlphaFoldDB" id="A0AAD7NM55"/>
<gene>
    <name evidence="1" type="ORF">B0H16DRAFT_1366962</name>
</gene>
<name>A0AAD7NM55_9AGAR</name>
<comment type="caution">
    <text evidence="1">The sequence shown here is derived from an EMBL/GenBank/DDBJ whole genome shotgun (WGS) entry which is preliminary data.</text>
</comment>